<dbReference type="AlphaFoldDB" id="A0A0D2GAH3"/>
<comment type="caution">
    <text evidence="17">The sequence shown here is derived from an EMBL/GenBank/DDBJ whole genome shotgun (WGS) entry which is preliminary data.</text>
</comment>
<evidence type="ECO:0000313" key="18">
    <source>
        <dbReference type="Proteomes" id="UP000032233"/>
    </source>
</evidence>
<comment type="subcellular location">
    <subcellularLocation>
        <location evidence="1 12">Cell outer membrane</location>
        <topology evidence="1 12">Multi-pass membrane protein</topology>
    </subcellularLocation>
</comment>
<dbReference type="RefSeq" id="WP_052515431.1">
    <property type="nucleotide sequence ID" value="NZ_AZAC01000038.1"/>
</dbReference>
<dbReference type="PANTHER" id="PTHR32552">
    <property type="entry name" value="FERRICHROME IRON RECEPTOR-RELATED"/>
    <property type="match status" value="1"/>
</dbReference>
<dbReference type="Pfam" id="PF07715">
    <property type="entry name" value="Plug"/>
    <property type="match status" value="1"/>
</dbReference>
<dbReference type="EMBL" id="AZAC01000038">
    <property type="protein sequence ID" value="KIX11882.1"/>
    <property type="molecule type" value="Genomic_DNA"/>
</dbReference>
<evidence type="ECO:0000256" key="12">
    <source>
        <dbReference type="PROSITE-ProRule" id="PRU01360"/>
    </source>
</evidence>
<dbReference type="OrthoDB" id="9800913at2"/>
<dbReference type="GO" id="GO:0009279">
    <property type="term" value="C:cell outer membrane"/>
    <property type="evidence" value="ECO:0007669"/>
    <property type="project" value="UniProtKB-SubCell"/>
</dbReference>
<evidence type="ECO:0000256" key="6">
    <source>
        <dbReference type="ARBA" id="ARBA00022729"/>
    </source>
</evidence>
<comment type="similarity">
    <text evidence="12 13">Belongs to the TonB-dependent receptor family.</text>
</comment>
<evidence type="ECO:0000256" key="10">
    <source>
        <dbReference type="ARBA" id="ARBA00023136"/>
    </source>
</evidence>
<feature type="domain" description="TonB-dependent receptor plug" evidence="16">
    <location>
        <begin position="52"/>
        <end position="158"/>
    </location>
</feature>
<reference evidence="17 18" key="1">
    <citation type="submission" date="2013-11" db="EMBL/GenBank/DDBJ databases">
        <title>Metagenomic analysis of a methanogenic consortium involved in long chain n-alkane degradation.</title>
        <authorList>
            <person name="Davidova I.A."/>
            <person name="Callaghan A.V."/>
            <person name="Wawrik B."/>
            <person name="Pruitt S."/>
            <person name="Marks C."/>
            <person name="Duncan K.E."/>
            <person name="Suflita J.M."/>
        </authorList>
    </citation>
    <scope>NUCLEOTIDE SEQUENCE [LARGE SCALE GENOMIC DNA]</scope>
    <source>
        <strain evidence="17 18">SPR</strain>
    </source>
</reference>
<evidence type="ECO:0000256" key="13">
    <source>
        <dbReference type="RuleBase" id="RU003357"/>
    </source>
</evidence>
<keyword evidence="3 12" id="KW-1134">Transmembrane beta strand</keyword>
<dbReference type="InterPro" id="IPR036942">
    <property type="entry name" value="Beta-barrel_TonB_sf"/>
</dbReference>
<keyword evidence="6 14" id="KW-0732">Signal</keyword>
<evidence type="ECO:0000256" key="14">
    <source>
        <dbReference type="SAM" id="SignalP"/>
    </source>
</evidence>
<feature type="domain" description="TonB-dependent receptor-like beta-barrel" evidence="15">
    <location>
        <begin position="267"/>
        <end position="687"/>
    </location>
</feature>
<evidence type="ECO:0000259" key="15">
    <source>
        <dbReference type="Pfam" id="PF00593"/>
    </source>
</evidence>
<dbReference type="CDD" id="cd01347">
    <property type="entry name" value="ligand_gated_channel"/>
    <property type="match status" value="1"/>
</dbReference>
<sequence length="728" mass="80563">MKNLLGKGLSMGLSLLFGVFLVSDAYSETNPKKTVETLEAISVTARKAEESAKDVPFSLTVINDTELENRRLNSFEEVLRQTPGVEVYSYGSLGSDIMRIRGVGSLYLIGSDDTSVLINMDGVPQSLSTASMSILDIERIEVMKGPQGTLMGRNSEAGAVNIITKKPTRYPEGYIKGEYGTENTFNTEAAVSGPVTETLSARFAAKYSGFDNQVEYYGTDDPISEPRDIIARGSLLWEPTDKTDATLILAHEEKDNRTEAMLLAPYDDEQRLYAPKGSLDANRESQRATLDVNHDFGNMVLTSVTGYVQVESSEDRLLYDRLLSRALLGMDIVEGNETLRESSMDTFYQEFRLSSKPENDVFWVTGLSYYHSDRDLSNQYNYKYILGYMAMNGRIASNYKTTDYGLFGEITYPVTERLKLTGGLRYTWEEKEYKSNWTPSGTNPFAAYYGPTSDSDEMSSSFFTGRASLGYAVTENVNTYLTYARGYKAKAYQDLATGYIYSGDNSDLLVDAAKVDSYELGMKLETADSGVGLNIALFFNDIKDDHVSYVDLTTMTNKIGNNDTQTMGAEVEGFWKPGKGFTITAGGGYTDAEITGVPDSSQNVKEGNAIPDTPEWNAVVSISHNLPLPTFWGLESPSLLTTLTDRYVGKREGDAANSFQLDAYNQLSFRTGIISKYFEFYVWGENLLDKVYELYGYNLGTSVIDASDVIAGVGSRGRTLGIGVVYHF</sequence>
<keyword evidence="7" id="KW-0408">Iron</keyword>
<name>A0A0D2GAH3_9BACT</name>
<proteinExistence type="inferred from homology"/>
<evidence type="ECO:0000256" key="7">
    <source>
        <dbReference type="ARBA" id="ARBA00023004"/>
    </source>
</evidence>
<dbReference type="InterPro" id="IPR010917">
    <property type="entry name" value="TonB_rcpt_CS"/>
</dbReference>
<evidence type="ECO:0000256" key="11">
    <source>
        <dbReference type="ARBA" id="ARBA00023237"/>
    </source>
</evidence>
<dbReference type="FunCoup" id="A0A0D2GAH3">
    <property type="interactions" value="118"/>
</dbReference>
<evidence type="ECO:0000256" key="2">
    <source>
        <dbReference type="ARBA" id="ARBA00022448"/>
    </source>
</evidence>
<evidence type="ECO:0000256" key="9">
    <source>
        <dbReference type="ARBA" id="ARBA00023077"/>
    </source>
</evidence>
<accession>A0A0D2GAH3</accession>
<dbReference type="SUPFAM" id="SSF56935">
    <property type="entry name" value="Porins"/>
    <property type="match status" value="1"/>
</dbReference>
<protein>
    <submittedName>
        <fullName evidence="17">Ligand-gated channel protein</fullName>
    </submittedName>
</protein>
<feature type="chain" id="PRO_5002242481" evidence="14">
    <location>
        <begin position="26"/>
        <end position="728"/>
    </location>
</feature>
<evidence type="ECO:0000259" key="16">
    <source>
        <dbReference type="Pfam" id="PF07715"/>
    </source>
</evidence>
<keyword evidence="4" id="KW-0410">Iron transport</keyword>
<keyword evidence="8" id="KW-0406">Ion transport</keyword>
<dbReference type="InterPro" id="IPR039426">
    <property type="entry name" value="TonB-dep_rcpt-like"/>
</dbReference>
<evidence type="ECO:0000313" key="17">
    <source>
        <dbReference type="EMBL" id="KIX11882.1"/>
    </source>
</evidence>
<gene>
    <name evidence="17" type="ORF">X474_21880</name>
</gene>
<dbReference type="InParanoid" id="A0A0D2GAH3"/>
<keyword evidence="11 12" id="KW-0998">Cell outer membrane</keyword>
<dbReference type="Pfam" id="PF00593">
    <property type="entry name" value="TonB_dep_Rec_b-barrel"/>
    <property type="match status" value="1"/>
</dbReference>
<dbReference type="Proteomes" id="UP000032233">
    <property type="component" value="Unassembled WGS sequence"/>
</dbReference>
<dbReference type="PANTHER" id="PTHR32552:SF81">
    <property type="entry name" value="TONB-DEPENDENT OUTER MEMBRANE RECEPTOR"/>
    <property type="match status" value="1"/>
</dbReference>
<organism evidence="17 18">
    <name type="scientific">Dethiosulfatarculus sandiegensis</name>
    <dbReference type="NCBI Taxonomy" id="1429043"/>
    <lineage>
        <taxon>Bacteria</taxon>
        <taxon>Pseudomonadati</taxon>
        <taxon>Thermodesulfobacteriota</taxon>
        <taxon>Desulfarculia</taxon>
        <taxon>Desulfarculales</taxon>
        <taxon>Desulfarculaceae</taxon>
        <taxon>Dethiosulfatarculus</taxon>
    </lineage>
</organism>
<evidence type="ECO:0000256" key="3">
    <source>
        <dbReference type="ARBA" id="ARBA00022452"/>
    </source>
</evidence>
<dbReference type="STRING" id="1429043.X474_21880"/>
<keyword evidence="10 12" id="KW-0472">Membrane</keyword>
<evidence type="ECO:0000256" key="8">
    <source>
        <dbReference type="ARBA" id="ARBA00023065"/>
    </source>
</evidence>
<dbReference type="PROSITE" id="PS52016">
    <property type="entry name" value="TONB_DEPENDENT_REC_3"/>
    <property type="match status" value="1"/>
</dbReference>
<evidence type="ECO:0000256" key="4">
    <source>
        <dbReference type="ARBA" id="ARBA00022496"/>
    </source>
</evidence>
<keyword evidence="18" id="KW-1185">Reference proteome</keyword>
<feature type="signal peptide" evidence="14">
    <location>
        <begin position="1"/>
        <end position="25"/>
    </location>
</feature>
<keyword evidence="9 13" id="KW-0798">TonB box</keyword>
<evidence type="ECO:0000256" key="1">
    <source>
        <dbReference type="ARBA" id="ARBA00004571"/>
    </source>
</evidence>
<keyword evidence="5 12" id="KW-0812">Transmembrane</keyword>
<dbReference type="InterPro" id="IPR012910">
    <property type="entry name" value="Plug_dom"/>
</dbReference>
<dbReference type="Gene3D" id="2.40.170.20">
    <property type="entry name" value="TonB-dependent receptor, beta-barrel domain"/>
    <property type="match status" value="1"/>
</dbReference>
<evidence type="ECO:0000256" key="5">
    <source>
        <dbReference type="ARBA" id="ARBA00022692"/>
    </source>
</evidence>
<dbReference type="InterPro" id="IPR000531">
    <property type="entry name" value="Beta-barrel_TonB"/>
</dbReference>
<dbReference type="PROSITE" id="PS01156">
    <property type="entry name" value="TONB_DEPENDENT_REC_2"/>
    <property type="match status" value="1"/>
</dbReference>
<dbReference type="GO" id="GO:0006826">
    <property type="term" value="P:iron ion transport"/>
    <property type="evidence" value="ECO:0007669"/>
    <property type="project" value="UniProtKB-KW"/>
</dbReference>
<keyword evidence="2 12" id="KW-0813">Transport</keyword>